<dbReference type="PANTHER" id="PTHR34677">
    <property type="match status" value="1"/>
</dbReference>
<protein>
    <recommendedName>
        <fullName evidence="3">Bacterial Ig-like domain-containing protein</fullName>
    </recommendedName>
</protein>
<evidence type="ECO:0000259" key="3">
    <source>
        <dbReference type="Pfam" id="PF19077"/>
    </source>
</evidence>
<dbReference type="InterPro" id="IPR006626">
    <property type="entry name" value="PbH1"/>
</dbReference>
<dbReference type="InterPro" id="IPR011050">
    <property type="entry name" value="Pectin_lyase_fold/virulence"/>
</dbReference>
<keyword evidence="2" id="KW-1133">Transmembrane helix</keyword>
<dbReference type="Gene3D" id="2.60.40.10">
    <property type="entry name" value="Immunoglobulins"/>
    <property type="match status" value="6"/>
</dbReference>
<evidence type="ECO:0000256" key="2">
    <source>
        <dbReference type="SAM" id="Phobius"/>
    </source>
</evidence>
<dbReference type="SMART" id="SM00710">
    <property type="entry name" value="PbH1"/>
    <property type="match status" value="15"/>
</dbReference>
<dbReference type="NCBIfam" id="TIGR04213">
    <property type="entry name" value="PGF_pre_PGF"/>
    <property type="match status" value="1"/>
</dbReference>
<dbReference type="EMBL" id="CP015103">
    <property type="protein sequence ID" value="ASJ09478.1"/>
    <property type="molecule type" value="Genomic_DNA"/>
</dbReference>
<feature type="compositionally biased region" description="Low complexity" evidence="1">
    <location>
        <begin position="4397"/>
        <end position="4415"/>
    </location>
</feature>
<dbReference type="Gene3D" id="2.60.120.260">
    <property type="entry name" value="Galactose-binding domain-like"/>
    <property type="match status" value="1"/>
</dbReference>
<keyword evidence="5" id="KW-1185">Reference proteome</keyword>
<dbReference type="SUPFAM" id="SSF51126">
    <property type="entry name" value="Pectin lyase-like"/>
    <property type="match status" value="3"/>
</dbReference>
<dbReference type="PANTHER" id="PTHR34677:SF3">
    <property type="entry name" value="BACTERIAL IG-LIKE DOMAIN-CONTAINING PROTEIN"/>
    <property type="match status" value="1"/>
</dbReference>
<accession>A0A2Z2MNQ8</accession>
<dbReference type="Proteomes" id="UP000250125">
    <property type="component" value="Chromosome"/>
</dbReference>
<dbReference type="SUPFAM" id="SSF49785">
    <property type="entry name" value="Galactose-binding domain-like"/>
    <property type="match status" value="1"/>
</dbReference>
<dbReference type="InterPro" id="IPR044016">
    <property type="entry name" value="Big_13"/>
</dbReference>
<evidence type="ECO:0000313" key="4">
    <source>
        <dbReference type="EMBL" id="ASJ09478.1"/>
    </source>
</evidence>
<reference evidence="4 5" key="1">
    <citation type="submission" date="2016-04" db="EMBL/GenBank/DDBJ databases">
        <title>Complete genome sequence of Thermococcus siculi type strain RG-20.</title>
        <authorList>
            <person name="Oger P.M."/>
        </authorList>
    </citation>
    <scope>NUCLEOTIDE SEQUENCE [LARGE SCALE GENOMIC DNA]</scope>
    <source>
        <strain evidence="4 5">RG-20</strain>
    </source>
</reference>
<keyword evidence="2" id="KW-0812">Transmembrane</keyword>
<dbReference type="InterPro" id="IPR013783">
    <property type="entry name" value="Ig-like_fold"/>
</dbReference>
<dbReference type="KEGG" id="tsl:A3L11_09645"/>
<dbReference type="InterPro" id="IPR008979">
    <property type="entry name" value="Galactose-bd-like_sf"/>
</dbReference>
<keyword evidence="2" id="KW-0472">Membrane</keyword>
<feature type="transmembrane region" description="Helical" evidence="2">
    <location>
        <begin position="4427"/>
        <end position="4445"/>
    </location>
</feature>
<feature type="region of interest" description="Disordered" evidence="1">
    <location>
        <begin position="4392"/>
        <end position="4423"/>
    </location>
</feature>
<gene>
    <name evidence="4" type="ORF">A3L11_09645</name>
</gene>
<name>A0A2Z2MNQ8_9EURY</name>
<evidence type="ECO:0000256" key="1">
    <source>
        <dbReference type="SAM" id="MobiDB-lite"/>
    </source>
</evidence>
<dbReference type="Pfam" id="PF19077">
    <property type="entry name" value="Big_13"/>
    <property type="match status" value="1"/>
</dbReference>
<organism evidence="4 5">
    <name type="scientific">Thermococcus siculi</name>
    <dbReference type="NCBI Taxonomy" id="72803"/>
    <lineage>
        <taxon>Archaea</taxon>
        <taxon>Methanobacteriati</taxon>
        <taxon>Methanobacteriota</taxon>
        <taxon>Thermococci</taxon>
        <taxon>Thermococcales</taxon>
        <taxon>Thermococcaceae</taxon>
        <taxon>Thermococcus</taxon>
    </lineage>
</organism>
<sequence length="4448" mass="487105">MEVTILSPEEKIYNTTTIDLNVTANKPVDEWRYSLNGGKNITFTPNTTITAEEGENSLEVYALAGDESAMAQVSFYVQVNDTTPPGTVRNLHHEVGSDYILWTWENPEDKDFDEALVYIDGKFEGGTADGEWLLDGLSPGETHTIGILTNDTSGNVNTTWVNDTATTLTPSETVYVNESGWWYEGGAFNPSETPLQSGIGAAPENGTVVVLHGNYGESVEIDKPLTLRSSGLAVIEGDGSELDEGVKPVVYISADNVTLRDLTVASSISNIGIWLDGVHNCTFEGSNVTITEASEDFRYGVYLSYGGGNTVRNNGISVFGFQGVGVYVYEEEGRSDVYGNTVTVNGDGADGIEVFYTSADVHDNTVGISGITENSGYALYLYLAGNSGVDDNDVATSLNEANAWAITVVGEFSGTLSGNQINDLSVDIRCPGDCMVRGVGESERPAPPEGYSDIDEFLEASADTWLYLTFHYDDFTLEGLNEDSLGIWRFSEGWTLDGVSDPSLDTVENTVGANLTQFSIFAPLAQAEEDTTPPVLTFVEPTPEDGSLLDDSTVTINVTANENLTSAFLEFDGVNHTMAGSGREWSYTLSVSDGSHSFRVYGQDLAGNNGTSEERSFEVDTQAPTYTSVGQDRDDVPQGETLHVYAFWSDPHLEEALLHTNISGSWEVLDGFSFEGTSGWSNFSISMDEPGLYCWYIEGTDELGHSNETPIYCFEVHSPPEVISYSPESPVESYVGDSVTFTVTANGVVNVTWYVGEDEVKREENVQTSSYTGSMPAEGEYSVYAVIENAYGSLTHYWTWYVYERPGFVISFADPTPEDGAMLNVRTVTINVTSSFELDNATLEWNGANESMSGSGESWWLTKENLPDGDYTFRVYGSADGVTNRTEERTIEVDATPPELLESGQSTDLAHVGESVTLFARWSDVHLRSAVLWSNTTFADGVFIWEKTPLEIADGWSNWTVSITEEMAGKTFCWYMVANDTFGNENESEEWCFSVEERLRIISFSPEEEEVTMWDNGSVAFSITLNQVANITWFVNGSEVKREESSSSEYVNSSLVPGLWNVSVRATSGGEEVGHSWRLVVLTDTTPPSLSFVPPTPENGSLIGTSTVTFSLTSNEALSGAVLYLDGTPHPMEGGGRNWHATLEVPEGEHSFYASGTDLHGNENTTEIRTFEVDTEAPRYLSYGQEKDSVLQGEVIEVYSLWDEAHPEVAQLETNATESGTWEAVETAEYSDWANFTIDTSELSAGTYCWRIRAYDELERENATPETCFLVEEPLKLISFSPEAEEVSYSDNETASFSVTLNQIANVTWFVNGTEVLSEEGITSIYTNSTLLIGLWNVSVRASNENGEVSHWWLMRVEEADTTPPALWFVEPTPSNGSFLNTNEVTFRLLSNKALSSAVLVLDGESHEMNGEGTEWTLELTLPEGTHTFHAEAVDMAGNANETEERSFTVDTTPPTLTFVPSTPENGSLLNRTSVTVSIRADEDLSSAVLEIDGVNHTMSGSGREWNFTIRVSEGGHSFRVYGFDWAGNVGTSGVRTFTIDTTPPEIEFLPPTPANGSTLNTSGITVGITASEVLRGAFLELDGVNYSMTNRGAEWWCNVTVPEGDHRIRAYAIDLAGNRGRSRTLNFTIDLTLPEATFIEPTPADGSVTSSTTIEFRITPSEKLSEAVLHIDGETHTMTRQDTYWTVTLTLPEGDHTFQAEVTDEAGNRGLTEERRFTIDTTPPSIAFVPPTPENGSLQGAYVYRFAINASENLTSAVLELDGTNITLSGSGRHWESDVISLNSGSHSFRVYGQDLAGNLGESEFRVFEVDNTPPSVEERLANLTVISYVGDVVYAKAERKSRAGVILNASDEHPGLYTVDFNPDANTPQEGWYRLEEGTYLSGEPFFIPFNTSEEAYVIYAVNVGDSLGNFGYFRYFYLTVEDTTPPARIETLYVGTFVGGAEIGWINPSDDDFDHTELWIGENLAGNFTGEPGSSSGYTAYLTPGETYNVSVIPVDRYGNRGEPTWRTVTIPYPDLSEATYIPPTPENGTELPPDTRNVTVKVSSSEKIASCVVVWDGSAYSVPVESRLVNYIDERGRMRSRIVYTCEKTFSGRLNGEHYFYAIVYDGYGNERTLGLRNINVLWPCFEDCSLEMTSPRPESNVMSLLVPVNFTFRGNAPPVSYTLSIEGLARFNISPSVGYIQTEGGLLGRGSYLLDLRDLRKEVEKAIDVGEPLVLSITATGHCGRSVSGETVFTLCKGNRPPEMKADLHTNYRPGESVVPEIRVNDPDGNLEGLYVSINGGPYIRYEEGTDISANLTPYAGNVVRIKAADLCGAETVETFKVEVSGPPISGDWVVNESQACHGREYTVNGSVLITESGSLTLRDCQIHVLGEGVEVNGTLEVIEGSLVDGPSLSLTGSGGKLEVEDSALEGLSGGTFDGSAAFIGSDVGGSVRISGNLMAEGSSFHSGSGLTYLKPDWMEKRTLSITGSSFSGGDSGFTFIGSISNLQWTLEDITIENSRDCGLSVQIPENEYSTLVVKGAVIRNNGRGVCVKNAKMRFEDSVVDSNGDANFDLDLNGNWLWVSDSNVTGSRYAFIARNTGGIEVWDINVSGSVSPYPAYLIVHVSSGKRARFENGDAGNFYAYVDGDLVVKSYHLQDGTITVHPGGTLRVEDTDGIPATNPLDRDASVLKKMTVTGGSGSEESTLILLNSKLEGSTVESYSKGTLIRGCHIEGGSLAFNTFLFWNQEDTETLGEAIGENSEWFYSTTRPAEDWIYTTSTAGMEASDGPFYADSYKSHFTGGTEVEEFTDLYLKRVFTLDELPAQAWLNYYAISGVEIYVNGRKVVDKLDHEAQLSYTYAWGGAEITAHPLMDVIDVGGYLRPGENVIAVHVRSPNRYPYLQLGAFKATLNLVGGMAGLTDSVVRAPITGMAARLIMARDEVDSNITFTYYSRVRISDSTLHGGIGAEGSLELFRSEVIGSGSGQGIHLGSVFNALVNESTVRGFSQGIHAQPGKRGTSTLGVYSSRISGNGVGVYARGINMTVRSSYIMHNGEGIDLSYVEGRVEDSLISDNGVGILVHPYVGGGLLVDHDTVVSNDVGLSVKDGNGEGVAIGNSIIQNNDLGLFVNGSASILALNNSIVNTRGVHIVRNSAYTVLKRTDWGGHEPVLVENYTGGTMYTADGEESEDYDILVESGTLTLVDTVEIGSGWGSSLLGAFLSVYPMEGDEVKGVVTLAGSASSRSGIAKVNYTLVWNGTEELIGEATPNSPEYHDYVTFDSLARNLTGFGYLKFTAKASDGTSVSAVRRVYFGNAHIDIVSVSVNHPTAVYVYRRYHEGEETSMPYDERFANVTVTLRNTGNLTGVVKVELVLPEYIERHTGRVSLLVAVPGGMSGEFHALIPITVYDPITLKWDPLPDELPSNHRIPMDVKLYDLDGIVRDEASREIGFDLGPVFKIESYSAYPYTRQFCQNEPGHCHVKEFSEGTTYTYDGDGDDDLEAAESHHFDLDMRNVGDKRAYIKLVDVRDQIPERDPNAHYKFLRKMSVAIEEKGNVYTLDVESANLTGLAPPGGLKWVYGAWMPWWHDDPPKWIPPVNFSGDYMTSVAINYVPYENGQPSDWVYTTYSINYEKTPVKALNKTFVPFSESLGPVQIDVLGINGNKTYMRLRNTDENIYYSYYVEGAYDMDPEGYVWYHVIPPGFEFKAIADQSKEPGTVVPHYRVNAGVDYSLLFNELQLAAIATEGALKVYDIDVPVETIVMAIAKSGLKIGNIVGNIDFPDDQTIEEYSKSSSAVHVNAMLSADNTTIVPLTLNDFVRWEEDYGMDQGYYYNLTHLSEIPLDAKVSVLTTLAKAIVTDDELQTVFIETVLEVVDNDVLNEVYKNVQEMKEPPDPGDEVEENLNNMRDDINEMLVEYLQEEIKKQKSFQELDPKEQKKALKKSGKSIAAAIETFEKMGEWAFYNIYAVMTKPSPMQIQVLDPPANYTVEAEKMDTVVLLGGETGNLDGWGNVSLTFGNPDVYRAEYIVPTPATRVGPLFNGTFESMRVEIDGRREGQVLGEVRMEIRPDARNASMVFALFRNGAFARAFVGAYMVRIESLNVSIENNTVFLSAEGELASLPEDEEVHITLNVGKILTNATILREGHYRVVELKPAFGIDPSKVETSFGGNATLSEGRTGNGTIIVASSENETLEAPEIAVSPRELYTGGTVGIATSEPCLLTWKLGNLSGEGTTVPTENLQPGDYTLSVTCTYGNLTGRKEFSIRLLKRPLIKRKASGDVVSGREGEWIRVITNTDLYRLYFVPASNVSGTVVVRQIPGGVENYLTYALFNVTHPVGWSLENVTLRFRVSKEWMRENNASPDNVLLLRWEGEWVEYQPEFEYEDFGYTYYRVSVPGLSLFAVAEKIEAPSPGINETTETETTTPSPTETTSSSPSPPSASGRSNLPYYALAIAVLMLIGLYLYRKR</sequence>
<proteinExistence type="predicted"/>
<evidence type="ECO:0000313" key="5">
    <source>
        <dbReference type="Proteomes" id="UP000250125"/>
    </source>
</evidence>
<dbReference type="InterPro" id="IPR026453">
    <property type="entry name" value="PGF_pre_PGF"/>
</dbReference>
<feature type="domain" description="Bacterial Ig-like" evidence="3">
    <location>
        <begin position="1648"/>
        <end position="1722"/>
    </location>
</feature>